<organism evidence="2 3">
    <name type="scientific">Amantichitinum ursilacus</name>
    <dbReference type="NCBI Taxonomy" id="857265"/>
    <lineage>
        <taxon>Bacteria</taxon>
        <taxon>Pseudomonadati</taxon>
        <taxon>Pseudomonadota</taxon>
        <taxon>Betaproteobacteria</taxon>
        <taxon>Neisseriales</taxon>
        <taxon>Chitinibacteraceae</taxon>
        <taxon>Amantichitinum</taxon>
    </lineage>
</organism>
<reference evidence="2 3" key="1">
    <citation type="submission" date="2015-07" db="EMBL/GenBank/DDBJ databases">
        <title>Draft genome sequence of the Amantichitinum ursilacus IGB-41, a new chitin-degrading bacterium.</title>
        <authorList>
            <person name="Kirstahler P."/>
            <person name="Guenther M."/>
            <person name="Grumaz C."/>
            <person name="Rupp S."/>
            <person name="Zibek S."/>
            <person name="Sohn K."/>
        </authorList>
    </citation>
    <scope>NUCLEOTIDE SEQUENCE [LARGE SCALE GENOMIC DNA]</scope>
    <source>
        <strain evidence="2 3">IGB-41</strain>
    </source>
</reference>
<dbReference type="AlphaFoldDB" id="A0A0N0GQE0"/>
<feature type="transmembrane region" description="Helical" evidence="1">
    <location>
        <begin position="247"/>
        <end position="266"/>
    </location>
</feature>
<feature type="transmembrane region" description="Helical" evidence="1">
    <location>
        <begin position="44"/>
        <end position="61"/>
    </location>
</feature>
<name>A0A0N0GQE0_9NEIS</name>
<protein>
    <submittedName>
        <fullName evidence="2">Putative ammonia monooxygenase</fullName>
    </submittedName>
</protein>
<dbReference type="Proteomes" id="UP000037939">
    <property type="component" value="Unassembled WGS sequence"/>
</dbReference>
<feature type="transmembrane region" description="Helical" evidence="1">
    <location>
        <begin position="161"/>
        <end position="179"/>
    </location>
</feature>
<sequence length="372" mass="38395">MPTSSDHAIASGFAGRPRAVQWLALVLLSMLLAGGLLLLQLPAALLLGPLVAGIIISVAGAKLQVPAAVGALSQALLGCMIAHMLPGWSATTALAAHWLLFVLGVLAVIGISAALGWALSRLDILPGTTALWGLSPGAATAMTLMAEAYGADVQMVAFMQYVRVLLVALIASLIAHSLGLNASHGLAGGDWWAPVSWLALAQTLAVAVVGIVLAHGLRWRVGALLLPLILGAALSQTGWVHLAMPPWLIALLYAAIGWRIGLRFTLPLLRHVARALPRVLASSLALIAACGGLGMLLVWFDGVDPLTAYLATSPGGADTAAIIAASTSIDVQFVMTMQMARLLAVLLLGPPLVRLLAAQIERRRHARAGAGA</sequence>
<dbReference type="GO" id="GO:0010468">
    <property type="term" value="P:regulation of gene expression"/>
    <property type="evidence" value="ECO:0007669"/>
    <property type="project" value="InterPro"/>
</dbReference>
<dbReference type="PANTHER" id="PTHR38457:SF1">
    <property type="entry name" value="REGULATOR ABRB-RELATED"/>
    <property type="match status" value="1"/>
</dbReference>
<evidence type="ECO:0000313" key="3">
    <source>
        <dbReference type="Proteomes" id="UP000037939"/>
    </source>
</evidence>
<gene>
    <name evidence="2" type="ORF">WG78_03475</name>
</gene>
<feature type="transmembrane region" description="Helical" evidence="1">
    <location>
        <begin position="67"/>
        <end position="86"/>
    </location>
</feature>
<dbReference type="InterPro" id="IPR017516">
    <property type="entry name" value="AbrB_dup"/>
</dbReference>
<dbReference type="GO" id="GO:0016020">
    <property type="term" value="C:membrane"/>
    <property type="evidence" value="ECO:0007669"/>
    <property type="project" value="InterPro"/>
</dbReference>
<evidence type="ECO:0000313" key="2">
    <source>
        <dbReference type="EMBL" id="KPC54600.1"/>
    </source>
</evidence>
<keyword evidence="1" id="KW-0812">Transmembrane</keyword>
<dbReference type="RefSeq" id="WP_053936385.1">
    <property type="nucleotide sequence ID" value="NZ_LAQT01000002.1"/>
</dbReference>
<accession>A0A0N0GQE0</accession>
<feature type="transmembrane region" description="Helical" evidence="1">
    <location>
        <begin position="98"/>
        <end position="118"/>
    </location>
</feature>
<dbReference type="OrthoDB" id="9809910at2"/>
<dbReference type="PANTHER" id="PTHR38457">
    <property type="entry name" value="REGULATOR ABRB-RELATED"/>
    <property type="match status" value="1"/>
</dbReference>
<feature type="transmembrane region" description="Helical" evidence="1">
    <location>
        <begin position="130"/>
        <end position="149"/>
    </location>
</feature>
<evidence type="ECO:0000256" key="1">
    <source>
        <dbReference type="SAM" id="Phobius"/>
    </source>
</evidence>
<feature type="transmembrane region" description="Helical" evidence="1">
    <location>
        <begin position="20"/>
        <end position="39"/>
    </location>
</feature>
<dbReference type="NCBIfam" id="TIGR03082">
    <property type="entry name" value="Gneg_AbrB_dup"/>
    <property type="match status" value="2"/>
</dbReference>
<keyword evidence="3" id="KW-1185">Reference proteome</keyword>
<proteinExistence type="predicted"/>
<keyword evidence="2" id="KW-0503">Monooxygenase</keyword>
<dbReference type="PATRIC" id="fig|857265.3.peg.709"/>
<dbReference type="InterPro" id="IPR007820">
    <property type="entry name" value="AbrB_fam"/>
</dbReference>
<keyword evidence="1" id="KW-1133">Transmembrane helix</keyword>
<comment type="caution">
    <text evidence="2">The sequence shown here is derived from an EMBL/GenBank/DDBJ whole genome shotgun (WGS) entry which is preliminary data.</text>
</comment>
<keyword evidence="2" id="KW-0560">Oxidoreductase</keyword>
<dbReference type="EMBL" id="LAQT01000002">
    <property type="protein sequence ID" value="KPC54600.1"/>
    <property type="molecule type" value="Genomic_DNA"/>
</dbReference>
<dbReference type="GO" id="GO:0004497">
    <property type="term" value="F:monooxygenase activity"/>
    <property type="evidence" value="ECO:0007669"/>
    <property type="project" value="UniProtKB-KW"/>
</dbReference>
<feature type="transmembrane region" description="Helical" evidence="1">
    <location>
        <begin position="339"/>
        <end position="357"/>
    </location>
</feature>
<feature type="transmembrane region" description="Helical" evidence="1">
    <location>
        <begin position="221"/>
        <end position="241"/>
    </location>
</feature>
<feature type="transmembrane region" description="Helical" evidence="1">
    <location>
        <begin position="191"/>
        <end position="214"/>
    </location>
</feature>
<keyword evidence="1" id="KW-0472">Membrane</keyword>
<dbReference type="Pfam" id="PF05145">
    <property type="entry name" value="AbrB"/>
    <property type="match status" value="1"/>
</dbReference>
<feature type="transmembrane region" description="Helical" evidence="1">
    <location>
        <begin position="278"/>
        <end position="300"/>
    </location>
</feature>
<dbReference type="PIRSF" id="PIRSF038991">
    <property type="entry name" value="Protein_AbrB"/>
    <property type="match status" value="1"/>
</dbReference>